<dbReference type="PROSITE" id="PS51192">
    <property type="entry name" value="HELICASE_ATP_BIND_1"/>
    <property type="match status" value="1"/>
</dbReference>
<dbReference type="InterPro" id="IPR001650">
    <property type="entry name" value="Helicase_C-like"/>
</dbReference>
<dbReference type="PANTHER" id="PTHR45629:SF7">
    <property type="entry name" value="DNA EXCISION REPAIR PROTEIN ERCC-6-RELATED"/>
    <property type="match status" value="1"/>
</dbReference>
<dbReference type="SUPFAM" id="SSF52540">
    <property type="entry name" value="P-loop containing nucleoside triphosphate hydrolases"/>
    <property type="match status" value="2"/>
</dbReference>
<protein>
    <submittedName>
        <fullName evidence="4">ATP-dependent helicase</fullName>
    </submittedName>
</protein>
<reference evidence="4 5" key="1">
    <citation type="submission" date="2018-02" db="EMBL/GenBank/DDBJ databases">
        <title>Genome sequence of Desulfovibrio carbinolicus DSM 3852.</title>
        <authorList>
            <person name="Wilbanks E."/>
            <person name="Skennerton C.T."/>
            <person name="Orphan V.J."/>
        </authorList>
    </citation>
    <scope>NUCLEOTIDE SEQUENCE [LARGE SCALE GENOMIC DNA]</scope>
    <source>
        <strain evidence="4 5">DSM 3852</strain>
    </source>
</reference>
<accession>A0A4P6HL42</accession>
<evidence type="ECO:0000256" key="1">
    <source>
        <dbReference type="ARBA" id="ARBA00022801"/>
    </source>
</evidence>
<dbReference type="SMART" id="SM00487">
    <property type="entry name" value="DEXDc"/>
    <property type="match status" value="1"/>
</dbReference>
<organism evidence="4 5">
    <name type="scientific">Solidesulfovibrio carbinolicus</name>
    <dbReference type="NCBI Taxonomy" id="296842"/>
    <lineage>
        <taxon>Bacteria</taxon>
        <taxon>Pseudomonadati</taxon>
        <taxon>Thermodesulfobacteriota</taxon>
        <taxon>Desulfovibrionia</taxon>
        <taxon>Desulfovibrionales</taxon>
        <taxon>Desulfovibrionaceae</taxon>
        <taxon>Solidesulfovibrio</taxon>
    </lineage>
</organism>
<gene>
    <name evidence="4" type="ORF">C3Y92_08490</name>
</gene>
<dbReference type="Gene3D" id="3.40.50.10810">
    <property type="entry name" value="Tandem AAA-ATPase domain"/>
    <property type="match status" value="1"/>
</dbReference>
<dbReference type="InterPro" id="IPR027417">
    <property type="entry name" value="P-loop_NTPase"/>
</dbReference>
<evidence type="ECO:0000259" key="3">
    <source>
        <dbReference type="PROSITE" id="PS51194"/>
    </source>
</evidence>
<dbReference type="GO" id="GO:0005524">
    <property type="term" value="F:ATP binding"/>
    <property type="evidence" value="ECO:0007669"/>
    <property type="project" value="InterPro"/>
</dbReference>
<evidence type="ECO:0000313" key="4">
    <source>
        <dbReference type="EMBL" id="QAZ67264.1"/>
    </source>
</evidence>
<dbReference type="OrthoDB" id="18878at2"/>
<dbReference type="AlphaFoldDB" id="A0A4P6HL42"/>
<dbReference type="PANTHER" id="PTHR45629">
    <property type="entry name" value="SNF2/RAD54 FAMILY MEMBER"/>
    <property type="match status" value="1"/>
</dbReference>
<feature type="domain" description="Helicase C-terminal" evidence="3">
    <location>
        <begin position="895"/>
        <end position="1055"/>
    </location>
</feature>
<dbReference type="KEGG" id="dcb:C3Y92_08490"/>
<dbReference type="CDD" id="cd17919">
    <property type="entry name" value="DEXHc_Snf"/>
    <property type="match status" value="1"/>
</dbReference>
<dbReference type="Gene3D" id="3.40.50.300">
    <property type="entry name" value="P-loop containing nucleotide triphosphate hydrolases"/>
    <property type="match status" value="1"/>
</dbReference>
<dbReference type="PROSITE" id="PS51194">
    <property type="entry name" value="HELICASE_CTER"/>
    <property type="match status" value="1"/>
</dbReference>
<evidence type="ECO:0000259" key="2">
    <source>
        <dbReference type="PROSITE" id="PS51192"/>
    </source>
</evidence>
<dbReference type="Pfam" id="PF00271">
    <property type="entry name" value="Helicase_C"/>
    <property type="match status" value="1"/>
</dbReference>
<dbReference type="Proteomes" id="UP000293296">
    <property type="component" value="Chromosome"/>
</dbReference>
<feature type="domain" description="Helicase ATP-binding" evidence="2">
    <location>
        <begin position="588"/>
        <end position="771"/>
    </location>
</feature>
<keyword evidence="1" id="KW-0378">Hydrolase</keyword>
<sequence length="1072" mass="119290">MNEIALPQPYTNDFIAKMILSPLQKNLARIRTMLMVHGEKASPTISVSKPAAPFLLTTIPKGLSPAMSLALIHTPNAAGVLFQVLKTSLLGRRTILSPHEWKSTELGSLSSPVSMLWRALDEIDPATLPGDEEGRQAPAATLEGTGIQFTHQHVASLGQAQAHLLGLPPCTPLCLSIQSRGIISQDDFNLDAAWLNPQGQRAIGALRVGSMIQHKGVWQRLPKTLYDLASAIDACNEVPPGDQDERRRQLARLTASLPQQAKDKVERDGYLDSLRVYHAAALSLRLKTSRAAFDVEPVLFGSRRHGAKDLWDSLQDEEAIQEIATTLPLESEALLPPALHDHFAKDFMTTYPQVRSSYVLGDNRYVFIEPVVREALALVKDVQQASPEMRRDFARNPQRYFQERLGERFGETVVEAMFVVTQEYSQRVVGLGLWIPTILPWVKRSPNTWRPESYGLQVEDKSVTFGSPEAVAAAIREMKAAMERGQPSVDIQDVAIPAAQPTLDALNSIANLLNPVTEPEVPAAPLEPAVETKAGAGPIFIEVAENVEENQYCSFRTRVPVEPHYRLPHALHTPLKPHQQEALDWLIGMWSSGTSGALLADDMGLGKTLASLAFLAWLQERRLDLGCSRKPILIVAPTSLIGNWQQEVSIHLDERGLGNCIEAHGPQIRRLRLLEGRDVDSGSARLDVPRLQEADWVLTTYETLRDYHHSFAVIPWSAVVFDEMQKAKNPASQITRAVKTLRADFSLGLTGTPIENSLADLWSIMDVLLPGFLVVLKEFMASYAEADMETLRQLKAKLEGAGQTVFRPMLRRMKNDTLQGLPTKTEHVEHSTMPPRQAQAYENALRKHGQGGAGSGLQLLLALRLVSLHPEAPDAWIQAGDAYIGWSARLTRTMDLLDTIYSQREKALIFLESLELQAVLAVKLKERYRLGCLPFVINGKVPGAVRQQYVQAFQENRGVFDVMILSPRAGGVGLTLTAANHVIHLSRWWNPAIEDQCTDRIYRIGQDKDVHVYYPMAIHSQPHLRDFSFDLRLHELLEHKRKTSKDILLPPEDGHEAEHLTKGVIPIHVETH</sequence>
<keyword evidence="4" id="KW-0547">Nucleotide-binding</keyword>
<dbReference type="InterPro" id="IPR014001">
    <property type="entry name" value="Helicase_ATP-bd"/>
</dbReference>
<dbReference type="GO" id="GO:0016787">
    <property type="term" value="F:hydrolase activity"/>
    <property type="evidence" value="ECO:0007669"/>
    <property type="project" value="UniProtKB-KW"/>
</dbReference>
<evidence type="ECO:0000313" key="5">
    <source>
        <dbReference type="Proteomes" id="UP000293296"/>
    </source>
</evidence>
<dbReference type="Pfam" id="PF00176">
    <property type="entry name" value="SNF2-rel_dom"/>
    <property type="match status" value="1"/>
</dbReference>
<dbReference type="InterPro" id="IPR000330">
    <property type="entry name" value="SNF2_N"/>
</dbReference>
<keyword evidence="5" id="KW-1185">Reference proteome</keyword>
<keyword evidence="4" id="KW-0347">Helicase</keyword>
<dbReference type="CDD" id="cd18793">
    <property type="entry name" value="SF2_C_SNF"/>
    <property type="match status" value="1"/>
</dbReference>
<dbReference type="EMBL" id="CP026538">
    <property type="protein sequence ID" value="QAZ67264.1"/>
    <property type="molecule type" value="Genomic_DNA"/>
</dbReference>
<keyword evidence="4" id="KW-0067">ATP-binding</keyword>
<dbReference type="InterPro" id="IPR038718">
    <property type="entry name" value="SNF2-like_sf"/>
</dbReference>
<name>A0A4P6HL42_9BACT</name>
<dbReference type="SMART" id="SM00490">
    <property type="entry name" value="HELICc"/>
    <property type="match status" value="1"/>
</dbReference>
<dbReference type="InterPro" id="IPR050496">
    <property type="entry name" value="SNF2_RAD54_helicase_repair"/>
</dbReference>
<dbReference type="GO" id="GO:0004386">
    <property type="term" value="F:helicase activity"/>
    <property type="evidence" value="ECO:0007669"/>
    <property type="project" value="UniProtKB-KW"/>
</dbReference>
<proteinExistence type="predicted"/>
<dbReference type="InterPro" id="IPR049730">
    <property type="entry name" value="SNF2/RAD54-like_C"/>
</dbReference>